<evidence type="ECO:0000256" key="12">
    <source>
        <dbReference type="ARBA" id="ARBA00067609"/>
    </source>
</evidence>
<dbReference type="SUPFAM" id="SSF57938">
    <property type="entry name" value="DnaJ/Hsp40 cysteine-rich domain"/>
    <property type="match status" value="1"/>
</dbReference>
<dbReference type="FunFam" id="2.60.260.20:FF:000004">
    <property type="entry name" value="Molecular chaperone DnaJ"/>
    <property type="match status" value="1"/>
</dbReference>
<accession>A0A0R2B101</accession>
<dbReference type="InterPro" id="IPR008971">
    <property type="entry name" value="HSP40/DnaJ_pept-bd"/>
</dbReference>
<dbReference type="PANTHER" id="PTHR43096">
    <property type="entry name" value="DNAJ HOMOLOG 1, MITOCHONDRIAL-RELATED"/>
    <property type="match status" value="1"/>
</dbReference>
<dbReference type="STRING" id="1423727.FC34_GL000456"/>
<reference evidence="17 18" key="1">
    <citation type="journal article" date="2015" name="Genome Announc.">
        <title>Expanding the biotechnology potential of lactobacilli through comparative genomics of 213 strains and associated genera.</title>
        <authorList>
            <person name="Sun Z."/>
            <person name="Harris H.M."/>
            <person name="McCann A."/>
            <person name="Guo C."/>
            <person name="Argimon S."/>
            <person name="Zhang W."/>
            <person name="Yang X."/>
            <person name="Jeffery I.B."/>
            <person name="Cooney J.C."/>
            <person name="Kagawa T.F."/>
            <person name="Liu W."/>
            <person name="Song Y."/>
            <person name="Salvetti E."/>
            <person name="Wrobel A."/>
            <person name="Rasinkangas P."/>
            <person name="Parkhill J."/>
            <person name="Rea M.C."/>
            <person name="O'Sullivan O."/>
            <person name="Ritari J."/>
            <person name="Douillard F.P."/>
            <person name="Paul Ross R."/>
            <person name="Yang R."/>
            <person name="Briner A.E."/>
            <person name="Felis G.E."/>
            <person name="de Vos W.M."/>
            <person name="Barrangou R."/>
            <person name="Klaenhammer T.R."/>
            <person name="Caufield P.W."/>
            <person name="Cui Y."/>
            <person name="Zhang H."/>
            <person name="O'Toole P.W."/>
        </authorList>
    </citation>
    <scope>NUCLEOTIDE SEQUENCE [LARGE SCALE GENOMIC DNA]</scope>
    <source>
        <strain evidence="17 18">DSM 23927</strain>
    </source>
</reference>
<name>A0A0R2B101_9LACO</name>
<comment type="function">
    <text evidence="13">Participates actively in the response to hyperosmotic and heat shock by preventing the aggregation of stress-denatured proteins and by disaggregating proteins, also in an autonomous, DnaK-independent fashion. Unfolded proteins bind initially to DnaJ; upon interaction with the DnaJ-bound protein, DnaK hydrolyzes its bound ATP, resulting in the formation of a stable complex. GrpE releases ADP from DnaK; ATP binding to DnaK triggers the release of the substrate protein, thus completing the reaction cycle. Several rounds of ATP-dependent interactions between DnaJ, DnaK and GrpE are required for fully efficient folding. Also involved, together with DnaK and GrpE, in the DNA replication of plasmids through activation of initiation proteins.</text>
</comment>
<proteinExistence type="inferred from homology"/>
<evidence type="ECO:0000256" key="9">
    <source>
        <dbReference type="ARBA" id="ARBA00023016"/>
    </source>
</evidence>
<comment type="cofactor">
    <cofactor evidence="13">
        <name>Zn(2+)</name>
        <dbReference type="ChEBI" id="CHEBI:29105"/>
    </cofactor>
    <text evidence="13">Binds 2 Zn(2+) ions per monomer.</text>
</comment>
<dbReference type="SUPFAM" id="SSF49493">
    <property type="entry name" value="HSP40/DnaJ peptide-binding domain"/>
    <property type="match status" value="2"/>
</dbReference>
<dbReference type="InterPro" id="IPR012724">
    <property type="entry name" value="DnaJ"/>
</dbReference>
<feature type="binding site" evidence="13">
    <location>
        <position position="228"/>
    </location>
    <ligand>
        <name>Zn(2+)</name>
        <dbReference type="ChEBI" id="CHEBI:29105"/>
        <label>1</label>
    </ligand>
</feature>
<evidence type="ECO:0000256" key="14">
    <source>
        <dbReference type="PROSITE-ProRule" id="PRU00546"/>
    </source>
</evidence>
<dbReference type="GO" id="GO:0005524">
    <property type="term" value="F:ATP binding"/>
    <property type="evidence" value="ECO:0007669"/>
    <property type="project" value="InterPro"/>
</dbReference>
<dbReference type="NCBIfam" id="NF010869">
    <property type="entry name" value="PRK14276.1"/>
    <property type="match status" value="1"/>
</dbReference>
<feature type="binding site" evidence="13">
    <location>
        <position position="171"/>
    </location>
    <ligand>
        <name>Zn(2+)</name>
        <dbReference type="ChEBI" id="CHEBI:29105"/>
        <label>1</label>
    </ligand>
</feature>
<evidence type="ECO:0000256" key="4">
    <source>
        <dbReference type="ARBA" id="ARBA00022705"/>
    </source>
</evidence>
<dbReference type="HAMAP" id="MF_01152">
    <property type="entry name" value="DnaJ"/>
    <property type="match status" value="1"/>
</dbReference>
<dbReference type="InterPro" id="IPR002939">
    <property type="entry name" value="DnaJ_C"/>
</dbReference>
<feature type="binding site" evidence="13">
    <location>
        <position position="174"/>
    </location>
    <ligand>
        <name>Zn(2+)</name>
        <dbReference type="ChEBI" id="CHEBI:29105"/>
        <label>1</label>
    </ligand>
</feature>
<dbReference type="Pfam" id="PF01556">
    <property type="entry name" value="DnaJ_C"/>
    <property type="match status" value="1"/>
</dbReference>
<dbReference type="PATRIC" id="fig|1423727.3.peg.458"/>
<feature type="binding site" evidence="13">
    <location>
        <position position="214"/>
    </location>
    <ligand>
        <name>Zn(2+)</name>
        <dbReference type="ChEBI" id="CHEBI:29105"/>
        <label>2</label>
    </ligand>
</feature>
<dbReference type="Gene3D" id="1.10.287.110">
    <property type="entry name" value="DnaJ domain"/>
    <property type="match status" value="1"/>
</dbReference>
<dbReference type="CDD" id="cd10719">
    <property type="entry name" value="DnaJ_zf"/>
    <property type="match status" value="1"/>
</dbReference>
<organism evidence="17 18">
    <name type="scientific">Lacticaseibacillus brantae DSM 23927</name>
    <dbReference type="NCBI Taxonomy" id="1423727"/>
    <lineage>
        <taxon>Bacteria</taxon>
        <taxon>Bacillati</taxon>
        <taxon>Bacillota</taxon>
        <taxon>Bacilli</taxon>
        <taxon>Lactobacillales</taxon>
        <taxon>Lactobacillaceae</taxon>
        <taxon>Lacticaseibacillus</taxon>
    </lineage>
</organism>
<keyword evidence="9 13" id="KW-0346">Stress response</keyword>
<evidence type="ECO:0000313" key="18">
    <source>
        <dbReference type="Proteomes" id="UP000051672"/>
    </source>
</evidence>
<evidence type="ECO:0000256" key="8">
    <source>
        <dbReference type="ARBA" id="ARBA00022833"/>
    </source>
</evidence>
<dbReference type="GO" id="GO:0008270">
    <property type="term" value="F:zinc ion binding"/>
    <property type="evidence" value="ECO:0007669"/>
    <property type="project" value="UniProtKB-UniRule"/>
</dbReference>
<keyword evidence="4 13" id="KW-0235">DNA replication</keyword>
<sequence>MALAFLLKYDILGGLSEILRRSQMASKDYYEILGVAKDADDATIKKAYRQLSKKYHPDLNHEPGAEDKFKDVNEAYEVLSDPQKRAAYDQYGSADGPQGFGGGQGYSDFGGGQGFGGFEDIFSQFFGGGGQTASPAGPRQGADLQYRMDLKFEEAIFGKDTKIAYDREATCHTCGGSGAAPGTSPVTCHKCHGSGYIEVQRNTPLGAMMTREVCDVCHGTGKEIKEKCPTCHGTGHEKERHEIDVKVPAGVEDGQQMRLQDAGEAGTNGGGYGDLFIVFRVAPSDKYERDGATIYFKLPISFAQAALGDEINVDTVHGPVSLKIPAGTQTNSRFRLRGKGAPQLRGNGTGDEIVTVEVNTPKNLNAKQKEALMAFAAASGEDVTPHEGSLFDKVKDAFKGPNK</sequence>
<dbReference type="Pfam" id="PF00226">
    <property type="entry name" value="DnaJ"/>
    <property type="match status" value="1"/>
</dbReference>
<comment type="similarity">
    <text evidence="11 13">Belongs to the DnaJ family.</text>
</comment>
<feature type="repeat" description="CXXCXGXG motif" evidence="13">
    <location>
        <begin position="228"/>
        <end position="235"/>
    </location>
</feature>
<dbReference type="GO" id="GO:0009408">
    <property type="term" value="P:response to heat"/>
    <property type="evidence" value="ECO:0007669"/>
    <property type="project" value="InterPro"/>
</dbReference>
<feature type="binding site" evidence="13">
    <location>
        <position position="231"/>
    </location>
    <ligand>
        <name>Zn(2+)</name>
        <dbReference type="ChEBI" id="CHEBI:29105"/>
        <label>1</label>
    </ligand>
</feature>
<dbReference type="InterPro" id="IPR001623">
    <property type="entry name" value="DnaJ_domain"/>
</dbReference>
<dbReference type="Gene3D" id="2.60.260.20">
    <property type="entry name" value="Urease metallochaperone UreE, N-terminal domain"/>
    <property type="match status" value="2"/>
</dbReference>
<feature type="repeat" description="CXXCXGXG motif" evidence="13">
    <location>
        <begin position="188"/>
        <end position="195"/>
    </location>
</feature>
<feature type="domain" description="CR-type" evidence="16">
    <location>
        <begin position="158"/>
        <end position="240"/>
    </location>
</feature>
<dbReference type="InterPro" id="IPR036869">
    <property type="entry name" value="J_dom_sf"/>
</dbReference>
<dbReference type="GO" id="GO:0006260">
    <property type="term" value="P:DNA replication"/>
    <property type="evidence" value="ECO:0007669"/>
    <property type="project" value="UniProtKB-KW"/>
</dbReference>
<comment type="caution">
    <text evidence="17">The sequence shown here is derived from an EMBL/GenBank/DDBJ whole genome shotgun (WGS) entry which is preliminary data.</text>
</comment>
<feature type="binding site" evidence="13">
    <location>
        <position position="217"/>
    </location>
    <ligand>
        <name>Zn(2+)</name>
        <dbReference type="ChEBI" id="CHEBI:29105"/>
        <label>2</label>
    </ligand>
</feature>
<dbReference type="GO" id="GO:0031072">
    <property type="term" value="F:heat shock protein binding"/>
    <property type="evidence" value="ECO:0007669"/>
    <property type="project" value="InterPro"/>
</dbReference>
<evidence type="ECO:0000259" key="15">
    <source>
        <dbReference type="PROSITE" id="PS50076"/>
    </source>
</evidence>
<dbReference type="FunFam" id="1.10.287.110:FF:000031">
    <property type="entry name" value="Molecular chaperone DnaJ"/>
    <property type="match status" value="1"/>
</dbReference>
<dbReference type="GO" id="GO:0042026">
    <property type="term" value="P:protein refolding"/>
    <property type="evidence" value="ECO:0007669"/>
    <property type="project" value="TreeGrafter"/>
</dbReference>
<keyword evidence="3 13" id="KW-0963">Cytoplasm</keyword>
<keyword evidence="5 13" id="KW-0479">Metal-binding</keyword>
<evidence type="ECO:0000256" key="7">
    <source>
        <dbReference type="ARBA" id="ARBA00022771"/>
    </source>
</evidence>
<feature type="binding site" evidence="13">
    <location>
        <position position="188"/>
    </location>
    <ligand>
        <name>Zn(2+)</name>
        <dbReference type="ChEBI" id="CHEBI:29105"/>
        <label>2</label>
    </ligand>
</feature>
<keyword evidence="18" id="KW-1185">Reference proteome</keyword>
<feature type="repeat" description="CXXCXGXG motif" evidence="13">
    <location>
        <begin position="171"/>
        <end position="178"/>
    </location>
</feature>
<evidence type="ECO:0000256" key="13">
    <source>
        <dbReference type="HAMAP-Rule" id="MF_01152"/>
    </source>
</evidence>
<dbReference type="Gene3D" id="2.10.230.10">
    <property type="entry name" value="Heat shock protein DnaJ, cysteine-rich domain"/>
    <property type="match status" value="1"/>
</dbReference>
<dbReference type="InterPro" id="IPR018253">
    <property type="entry name" value="DnaJ_domain_CS"/>
</dbReference>
<dbReference type="PRINTS" id="PR00625">
    <property type="entry name" value="JDOMAIN"/>
</dbReference>
<dbReference type="GO" id="GO:0005737">
    <property type="term" value="C:cytoplasm"/>
    <property type="evidence" value="ECO:0007669"/>
    <property type="project" value="UniProtKB-SubCell"/>
</dbReference>
<dbReference type="Pfam" id="PF00684">
    <property type="entry name" value="DnaJ_CXXCXGXG"/>
    <property type="match status" value="1"/>
</dbReference>
<dbReference type="InterPro" id="IPR036410">
    <property type="entry name" value="HSP_DnaJ_Cys-rich_dom_sf"/>
</dbReference>
<dbReference type="NCBIfam" id="NF008035">
    <property type="entry name" value="PRK10767.1"/>
    <property type="match status" value="1"/>
</dbReference>
<dbReference type="SMART" id="SM00271">
    <property type="entry name" value="DnaJ"/>
    <property type="match status" value="1"/>
</dbReference>
<dbReference type="PROSITE" id="PS50076">
    <property type="entry name" value="DNAJ_2"/>
    <property type="match status" value="1"/>
</dbReference>
<keyword evidence="7 13" id="KW-0863">Zinc-finger</keyword>
<dbReference type="CDD" id="cd10747">
    <property type="entry name" value="DnaJ_C"/>
    <property type="match status" value="1"/>
</dbReference>
<comment type="subcellular location">
    <subcellularLocation>
        <location evidence="1 13">Cytoplasm</location>
    </subcellularLocation>
</comment>
<keyword evidence="8 13" id="KW-0862">Zinc</keyword>
<evidence type="ECO:0000256" key="5">
    <source>
        <dbReference type="ARBA" id="ARBA00022723"/>
    </source>
</evidence>
<gene>
    <name evidence="13" type="primary">dnaJ</name>
    <name evidence="17" type="ORF">FC34_GL000456</name>
</gene>
<evidence type="ECO:0000256" key="3">
    <source>
        <dbReference type="ARBA" id="ARBA00022490"/>
    </source>
</evidence>
<feature type="repeat" description="CXXCXGXG motif" evidence="13">
    <location>
        <begin position="214"/>
        <end position="221"/>
    </location>
</feature>
<evidence type="ECO:0000256" key="11">
    <source>
        <dbReference type="ARBA" id="ARBA00061004"/>
    </source>
</evidence>
<evidence type="ECO:0000256" key="10">
    <source>
        <dbReference type="ARBA" id="ARBA00023186"/>
    </source>
</evidence>
<dbReference type="PANTHER" id="PTHR43096:SF48">
    <property type="entry name" value="CHAPERONE PROTEIN DNAJ"/>
    <property type="match status" value="1"/>
</dbReference>
<dbReference type="InterPro" id="IPR001305">
    <property type="entry name" value="HSP_DnaJ_Cys-rich_dom"/>
</dbReference>
<comment type="domain">
    <text evidence="13">The J domain is necessary and sufficient to stimulate DnaK ATPase activity. Zinc center 1 plays an important role in the autonomous, DnaK-independent chaperone activity of DnaJ. Zinc center 2 is essential for interaction with DnaK and for DnaJ activity.</text>
</comment>
<comment type="subunit">
    <text evidence="2 13">Homodimer.</text>
</comment>
<dbReference type="PROSITE" id="PS51188">
    <property type="entry name" value="ZF_CR"/>
    <property type="match status" value="1"/>
</dbReference>
<evidence type="ECO:0000313" key="17">
    <source>
        <dbReference type="EMBL" id="KRM72746.1"/>
    </source>
</evidence>
<evidence type="ECO:0000256" key="1">
    <source>
        <dbReference type="ARBA" id="ARBA00004496"/>
    </source>
</evidence>
<dbReference type="SUPFAM" id="SSF46565">
    <property type="entry name" value="Chaperone J-domain"/>
    <property type="match status" value="1"/>
</dbReference>
<feature type="zinc finger region" description="CR-type" evidence="14">
    <location>
        <begin position="158"/>
        <end position="240"/>
    </location>
</feature>
<dbReference type="EMBL" id="AYZQ01000001">
    <property type="protein sequence ID" value="KRM72746.1"/>
    <property type="molecule type" value="Genomic_DNA"/>
</dbReference>
<dbReference type="Proteomes" id="UP000051672">
    <property type="component" value="Unassembled WGS sequence"/>
</dbReference>
<dbReference type="CDD" id="cd06257">
    <property type="entry name" value="DnaJ"/>
    <property type="match status" value="1"/>
</dbReference>
<dbReference type="AlphaFoldDB" id="A0A0R2B101"/>
<evidence type="ECO:0000256" key="2">
    <source>
        <dbReference type="ARBA" id="ARBA00011738"/>
    </source>
</evidence>
<feature type="domain" description="J" evidence="15">
    <location>
        <begin position="28"/>
        <end position="92"/>
    </location>
</feature>
<dbReference type="NCBIfam" id="TIGR02349">
    <property type="entry name" value="DnaJ_bact"/>
    <property type="match status" value="1"/>
</dbReference>
<keyword evidence="6 13" id="KW-0677">Repeat</keyword>
<dbReference type="GO" id="GO:0051082">
    <property type="term" value="F:unfolded protein binding"/>
    <property type="evidence" value="ECO:0007669"/>
    <property type="project" value="UniProtKB-UniRule"/>
</dbReference>
<feature type="binding site" evidence="13">
    <location>
        <position position="191"/>
    </location>
    <ligand>
        <name>Zn(2+)</name>
        <dbReference type="ChEBI" id="CHEBI:29105"/>
        <label>2</label>
    </ligand>
</feature>
<evidence type="ECO:0000256" key="6">
    <source>
        <dbReference type="ARBA" id="ARBA00022737"/>
    </source>
</evidence>
<dbReference type="PROSITE" id="PS00636">
    <property type="entry name" value="DNAJ_1"/>
    <property type="match status" value="1"/>
</dbReference>
<protein>
    <recommendedName>
        <fullName evidence="12 13">Chaperone protein DnaJ</fullName>
    </recommendedName>
</protein>
<dbReference type="FunFam" id="2.10.230.10:FF:000002">
    <property type="entry name" value="Molecular chaperone DnaJ"/>
    <property type="match status" value="1"/>
</dbReference>
<keyword evidence="10 13" id="KW-0143">Chaperone</keyword>
<evidence type="ECO:0000259" key="16">
    <source>
        <dbReference type="PROSITE" id="PS51188"/>
    </source>
</evidence>